<name>A0A7V8VD37_9BACT</name>
<dbReference type="RefSeq" id="WP_194537274.1">
    <property type="nucleotide sequence ID" value="NZ_JACEFB010000003.1"/>
</dbReference>
<comment type="similarity">
    <text evidence="1">Belongs to the LDH2/MDH2 oxidoreductase family.</text>
</comment>
<sequence length="356" mass="37810">MPILSSEALLDLCRTLFGAAGVPVDEAEIVARSLVEANLCGHDSHGVLRVPQYITHLRQGVYRVGVPLEVLQETPAVLAADGQWGLGQVQAYRLLERLSSKAEVLGVAAGTLRHCGHIGRLGEYAEWAVQRGLALVAAVNSHGAGRRVAPPGGTEGRISTNPICMGVPTSSEPVILDFSTSAAAEGKVRACFQKQQACPEGWLIDHRGQPTTDPAVLYTEPRGSLVPFGGSQAYKGFGLGLLIDLLCGGLSGGSCSNPNYPINGAGNTALFILLQPQRFAGLEHFLQQTDALTAYVRSCPTAAGVSAITLPGDPERHTRNIRLRQGIPIPEGTWDLIGQTARELDLPWPLPSLRID</sequence>
<evidence type="ECO:0000313" key="3">
    <source>
        <dbReference type="EMBL" id="MBA2225839.1"/>
    </source>
</evidence>
<dbReference type="InterPro" id="IPR003767">
    <property type="entry name" value="Malate/L-lactate_DH-like"/>
</dbReference>
<dbReference type="PANTHER" id="PTHR11091:SF0">
    <property type="entry name" value="MALATE DEHYDROGENASE"/>
    <property type="match status" value="1"/>
</dbReference>
<evidence type="ECO:0000313" key="4">
    <source>
        <dbReference type="Proteomes" id="UP000542342"/>
    </source>
</evidence>
<gene>
    <name evidence="3" type="ORF">H0921_06635</name>
</gene>
<dbReference type="Gene3D" id="1.10.1530.10">
    <property type="match status" value="1"/>
</dbReference>
<dbReference type="InterPro" id="IPR043143">
    <property type="entry name" value="Mal/L-sulf/L-lact_DH-like_NADP"/>
</dbReference>
<dbReference type="Proteomes" id="UP000542342">
    <property type="component" value="Unassembled WGS sequence"/>
</dbReference>
<keyword evidence="4" id="KW-1185">Reference proteome</keyword>
<proteinExistence type="inferred from homology"/>
<evidence type="ECO:0000256" key="1">
    <source>
        <dbReference type="ARBA" id="ARBA00006056"/>
    </source>
</evidence>
<dbReference type="InterPro" id="IPR036111">
    <property type="entry name" value="Mal/L-sulfo/L-lacto_DH-like_sf"/>
</dbReference>
<dbReference type="Gene3D" id="3.30.1370.60">
    <property type="entry name" value="Hypothetical oxidoreductase yiak, domain 2"/>
    <property type="match status" value="1"/>
</dbReference>
<keyword evidence="2" id="KW-0560">Oxidoreductase</keyword>
<dbReference type="Pfam" id="PF02615">
    <property type="entry name" value="Ldh_2"/>
    <property type="match status" value="1"/>
</dbReference>
<dbReference type="GO" id="GO:0016491">
    <property type="term" value="F:oxidoreductase activity"/>
    <property type="evidence" value="ECO:0007669"/>
    <property type="project" value="UniProtKB-KW"/>
</dbReference>
<reference evidence="3 4" key="1">
    <citation type="submission" date="2020-07" db="EMBL/GenBank/DDBJ databases">
        <title>Thermogemmata thermophila gen. nov., sp. nov., a novel moderate thermophilic planctomycete from a Kamchatka hot spring.</title>
        <authorList>
            <person name="Elcheninov A.G."/>
            <person name="Podosokorskaya O.A."/>
            <person name="Kovaleva O.L."/>
            <person name="Novikov A."/>
            <person name="Bonch-Osmolovskaya E.A."/>
            <person name="Toshchakov S.V."/>
            <person name="Kublanov I.V."/>
        </authorList>
    </citation>
    <scope>NUCLEOTIDE SEQUENCE [LARGE SCALE GENOMIC DNA]</scope>
    <source>
        <strain evidence="3 4">2918</strain>
    </source>
</reference>
<organism evidence="3 4">
    <name type="scientific">Thermogemmata fonticola</name>
    <dbReference type="NCBI Taxonomy" id="2755323"/>
    <lineage>
        <taxon>Bacteria</taxon>
        <taxon>Pseudomonadati</taxon>
        <taxon>Planctomycetota</taxon>
        <taxon>Planctomycetia</taxon>
        <taxon>Gemmatales</taxon>
        <taxon>Gemmataceae</taxon>
        <taxon>Thermogemmata</taxon>
    </lineage>
</organism>
<dbReference type="EMBL" id="JACEFB010000003">
    <property type="protein sequence ID" value="MBA2225839.1"/>
    <property type="molecule type" value="Genomic_DNA"/>
</dbReference>
<evidence type="ECO:0000256" key="2">
    <source>
        <dbReference type="ARBA" id="ARBA00023002"/>
    </source>
</evidence>
<accession>A0A7V8VD37</accession>
<comment type="caution">
    <text evidence="3">The sequence shown here is derived from an EMBL/GenBank/DDBJ whole genome shotgun (WGS) entry which is preliminary data.</text>
</comment>
<dbReference type="AlphaFoldDB" id="A0A7V8VD37"/>
<dbReference type="InterPro" id="IPR043144">
    <property type="entry name" value="Mal/L-sulf/L-lact_DH-like_ah"/>
</dbReference>
<protein>
    <submittedName>
        <fullName evidence="3">Ldh family oxidoreductase</fullName>
    </submittedName>
</protein>
<dbReference type="SUPFAM" id="SSF89733">
    <property type="entry name" value="L-sulfolactate dehydrogenase-like"/>
    <property type="match status" value="1"/>
</dbReference>
<dbReference type="PANTHER" id="PTHR11091">
    <property type="entry name" value="OXIDOREDUCTASE-RELATED"/>
    <property type="match status" value="1"/>
</dbReference>